<reference evidence="1" key="1">
    <citation type="submission" date="2022-03" db="EMBL/GenBank/DDBJ databases">
        <title>Draft genome sequence of Aduncisulcus paluster, a free-living microaerophilic Fornicata.</title>
        <authorList>
            <person name="Yuyama I."/>
            <person name="Kume K."/>
            <person name="Tamura T."/>
            <person name="Inagaki Y."/>
            <person name="Hashimoto T."/>
        </authorList>
    </citation>
    <scope>NUCLEOTIDE SEQUENCE</scope>
    <source>
        <strain evidence="1">NY0171</strain>
    </source>
</reference>
<dbReference type="Proteomes" id="UP001057375">
    <property type="component" value="Unassembled WGS sequence"/>
</dbReference>
<proteinExistence type="predicted"/>
<evidence type="ECO:0000313" key="2">
    <source>
        <dbReference type="Proteomes" id="UP001057375"/>
    </source>
</evidence>
<sequence>MVSTLCFPLHIVTCKVLHPLEAAYAIYVGDRIVGSVDDLALFEHEMHDPTSPTKEIPFIGDISFHSKYSCDITKSSAITSILMSSRFYSTKFLPYHVDSYMPSIFYAYLSLKLESYAIDLIDSDRVCAYFHFAQLPSLLDSKHQDKEPIKNNQYVSYGKWIVKRLKSSKVVNVIIQPEIPFIKKDPSSKTQSTPMSIIPCLFSIFEEGELDKEIVPEHSSPILTRKSEESHPFSTICLISEGGYSFVDFRDVSSLDDVRSSIVYKSKKRSQLSIKK</sequence>
<dbReference type="EMBL" id="BQXS01011082">
    <property type="protein sequence ID" value="GKT35842.1"/>
    <property type="molecule type" value="Genomic_DNA"/>
</dbReference>
<gene>
    <name evidence="1" type="ORF">ADUPG1_008915</name>
</gene>
<organism evidence="1 2">
    <name type="scientific">Aduncisulcus paluster</name>
    <dbReference type="NCBI Taxonomy" id="2918883"/>
    <lineage>
        <taxon>Eukaryota</taxon>
        <taxon>Metamonada</taxon>
        <taxon>Carpediemonas-like organisms</taxon>
        <taxon>Aduncisulcus</taxon>
    </lineage>
</organism>
<comment type="caution">
    <text evidence="1">The sequence shown here is derived from an EMBL/GenBank/DDBJ whole genome shotgun (WGS) entry which is preliminary data.</text>
</comment>
<evidence type="ECO:0000313" key="1">
    <source>
        <dbReference type="EMBL" id="GKT35842.1"/>
    </source>
</evidence>
<keyword evidence="2" id="KW-1185">Reference proteome</keyword>
<protein>
    <submittedName>
        <fullName evidence="1">Uncharacterized protein</fullName>
    </submittedName>
</protein>
<name>A0ABQ5KTQ4_9EUKA</name>
<accession>A0ABQ5KTQ4</accession>